<dbReference type="Proteomes" id="UP000295371">
    <property type="component" value="Unassembled WGS sequence"/>
</dbReference>
<dbReference type="PROSITE" id="PS50929">
    <property type="entry name" value="ABC_TM1F"/>
    <property type="match status" value="1"/>
</dbReference>
<feature type="transmembrane region" description="Helical" evidence="9">
    <location>
        <begin position="14"/>
        <end position="35"/>
    </location>
</feature>
<keyword evidence="7 9" id="KW-1133">Transmembrane helix</keyword>
<evidence type="ECO:0000313" key="13">
    <source>
        <dbReference type="Proteomes" id="UP000295371"/>
    </source>
</evidence>
<dbReference type="FunFam" id="3.40.50.300:FF:000854">
    <property type="entry name" value="Multidrug ABC transporter ATP-binding protein"/>
    <property type="match status" value="1"/>
</dbReference>
<reference evidence="12 13" key="1">
    <citation type="submission" date="2019-03" db="EMBL/GenBank/DDBJ databases">
        <title>Genomic Encyclopedia of Archaeal and Bacterial Type Strains, Phase II (KMG-II): from individual species to whole genera.</title>
        <authorList>
            <person name="Goeker M."/>
        </authorList>
    </citation>
    <scope>NUCLEOTIDE SEQUENCE [LARGE SCALE GENOMIC DNA]</scope>
    <source>
        <strain evidence="12 13">DSM 24323</strain>
    </source>
</reference>
<dbReference type="EMBL" id="SOAW01000001">
    <property type="protein sequence ID" value="TDT33539.1"/>
    <property type="molecule type" value="Genomic_DNA"/>
</dbReference>
<keyword evidence="5" id="KW-0547">Nucleotide-binding</keyword>
<dbReference type="InterPro" id="IPR011527">
    <property type="entry name" value="ABC1_TM_dom"/>
</dbReference>
<keyword evidence="2" id="KW-0813">Transport</keyword>
<keyword evidence="6 12" id="KW-0067">ATP-binding</keyword>
<dbReference type="SUPFAM" id="SSF52540">
    <property type="entry name" value="P-loop containing nucleoside triphosphate hydrolases"/>
    <property type="match status" value="1"/>
</dbReference>
<evidence type="ECO:0000256" key="1">
    <source>
        <dbReference type="ARBA" id="ARBA00004651"/>
    </source>
</evidence>
<evidence type="ECO:0000313" key="12">
    <source>
        <dbReference type="EMBL" id="TDT33539.1"/>
    </source>
</evidence>
<keyword evidence="4 9" id="KW-0812">Transmembrane</keyword>
<dbReference type="GO" id="GO:0005886">
    <property type="term" value="C:plasma membrane"/>
    <property type="evidence" value="ECO:0007669"/>
    <property type="project" value="UniProtKB-SubCell"/>
</dbReference>
<feature type="domain" description="ABC transmembrane type-1" evidence="11">
    <location>
        <begin position="19"/>
        <end position="301"/>
    </location>
</feature>
<feature type="transmembrane region" description="Helical" evidence="9">
    <location>
        <begin position="55"/>
        <end position="88"/>
    </location>
</feature>
<keyword evidence="8 9" id="KW-0472">Membrane</keyword>
<dbReference type="Gene3D" id="1.20.1560.10">
    <property type="entry name" value="ABC transporter type 1, transmembrane domain"/>
    <property type="match status" value="1"/>
</dbReference>
<dbReference type="InterPro" id="IPR003439">
    <property type="entry name" value="ABC_transporter-like_ATP-bd"/>
</dbReference>
<dbReference type="GO" id="GO:0015421">
    <property type="term" value="F:ABC-type oligopeptide transporter activity"/>
    <property type="evidence" value="ECO:0007669"/>
    <property type="project" value="TreeGrafter"/>
</dbReference>
<feature type="transmembrane region" description="Helical" evidence="9">
    <location>
        <begin position="245"/>
        <end position="266"/>
    </location>
</feature>
<evidence type="ECO:0000256" key="3">
    <source>
        <dbReference type="ARBA" id="ARBA00022475"/>
    </source>
</evidence>
<evidence type="ECO:0000256" key="7">
    <source>
        <dbReference type="ARBA" id="ARBA00022989"/>
    </source>
</evidence>
<gene>
    <name evidence="12" type="ORF">CLV29_1161</name>
</gene>
<dbReference type="Gene3D" id="3.40.50.300">
    <property type="entry name" value="P-loop containing nucleotide triphosphate hydrolases"/>
    <property type="match status" value="1"/>
</dbReference>
<name>A0A4R7JAV7_9ACTN</name>
<dbReference type="GO" id="GO:0016887">
    <property type="term" value="F:ATP hydrolysis activity"/>
    <property type="evidence" value="ECO:0007669"/>
    <property type="project" value="InterPro"/>
</dbReference>
<dbReference type="InterPro" id="IPR027417">
    <property type="entry name" value="P-loop_NTPase"/>
</dbReference>
<feature type="transmembrane region" description="Helical" evidence="9">
    <location>
        <begin position="129"/>
        <end position="152"/>
    </location>
</feature>
<evidence type="ECO:0000256" key="5">
    <source>
        <dbReference type="ARBA" id="ARBA00022741"/>
    </source>
</evidence>
<keyword evidence="3" id="KW-1003">Cell membrane</keyword>
<comment type="caution">
    <text evidence="12">The sequence shown here is derived from an EMBL/GenBank/DDBJ whole genome shotgun (WGS) entry which is preliminary data.</text>
</comment>
<dbReference type="PROSITE" id="PS00211">
    <property type="entry name" value="ABC_TRANSPORTER_1"/>
    <property type="match status" value="1"/>
</dbReference>
<dbReference type="PROSITE" id="PS50893">
    <property type="entry name" value="ABC_TRANSPORTER_2"/>
    <property type="match status" value="1"/>
</dbReference>
<protein>
    <submittedName>
        <fullName evidence="12">ATP-binding cassette subfamily B protein</fullName>
    </submittedName>
</protein>
<evidence type="ECO:0000256" key="6">
    <source>
        <dbReference type="ARBA" id="ARBA00022840"/>
    </source>
</evidence>
<dbReference type="PANTHER" id="PTHR43394">
    <property type="entry name" value="ATP-DEPENDENT PERMEASE MDL1, MITOCHONDRIAL"/>
    <property type="match status" value="1"/>
</dbReference>
<proteinExistence type="predicted"/>
<accession>A0A4R7JAV7</accession>
<dbReference type="Pfam" id="PF00664">
    <property type="entry name" value="ABC_membrane"/>
    <property type="match status" value="1"/>
</dbReference>
<dbReference type="PANTHER" id="PTHR43394:SF1">
    <property type="entry name" value="ATP-BINDING CASSETTE SUB-FAMILY B MEMBER 10, MITOCHONDRIAL"/>
    <property type="match status" value="1"/>
</dbReference>
<dbReference type="RefSeq" id="WP_133755062.1">
    <property type="nucleotide sequence ID" value="NZ_CP171129.1"/>
</dbReference>
<dbReference type="CDD" id="cd18548">
    <property type="entry name" value="ABC_6TM_Tm287_like"/>
    <property type="match status" value="1"/>
</dbReference>
<dbReference type="SUPFAM" id="SSF90123">
    <property type="entry name" value="ABC transporter transmembrane region"/>
    <property type="match status" value="1"/>
</dbReference>
<dbReference type="InterPro" id="IPR003593">
    <property type="entry name" value="AAA+_ATPase"/>
</dbReference>
<dbReference type="OrthoDB" id="9806127at2"/>
<evidence type="ECO:0000256" key="9">
    <source>
        <dbReference type="SAM" id="Phobius"/>
    </source>
</evidence>
<dbReference type="InterPro" id="IPR017871">
    <property type="entry name" value="ABC_transporter-like_CS"/>
</dbReference>
<feature type="domain" description="ABC transporter" evidence="10">
    <location>
        <begin position="335"/>
        <end position="570"/>
    </location>
</feature>
<dbReference type="Pfam" id="PF00005">
    <property type="entry name" value="ABC_tran"/>
    <property type="match status" value="1"/>
</dbReference>
<dbReference type="InterPro" id="IPR036640">
    <property type="entry name" value="ABC1_TM_sf"/>
</dbReference>
<sequence>MPLLRLIGTGLRPYCGWLVLLIVLQIVSAGAALYLPTLNARIIDDGVATGDLPRVWQLGAVMAGVSVLQLIGQACSVFVGAWIAACLGRDIRERLFARVLTFSAREFDQFGAPTLITRNTNDVQQVQQLVLMAATLSITAPITMVGGVILAIREDAGLAWLIAVSVGVLVALVAVVVTRLGPRFRRMQLGIDTVNRILREQITGIRVVRAFVAEPAERERFARANQDLTAVAIGAGRWMAAMFPIVLLVSNLSGVAVVWFGAFRIIGGDLQVGQLTAYISYLIQILISVMMATFLLVMAPRAAVSGERIQTVMQTESSLIQSADGITEVPHPGRIDLDHVSFCYPGAEHPVLSDVCFSARPGETVAIIGATGSGKTTLLSMIPRLFDPSSGSVAVGGVDVRELAPSALHRELALVPQRAYLFSGTIATNLRYGNPAATDDELWQALRTAQAADFVAELDEGLQAPVSQGGTNFSGGQRQRLSIARALVSRARIILFDDSFSALDMATDARLRGALAEFGKELTTVLVGQRIATVREADKIIVLEDGKVVGRGTHDQLIETCPTYAEIVASQLSAEEAGA</sequence>
<evidence type="ECO:0000259" key="11">
    <source>
        <dbReference type="PROSITE" id="PS50929"/>
    </source>
</evidence>
<evidence type="ECO:0000256" key="8">
    <source>
        <dbReference type="ARBA" id="ARBA00023136"/>
    </source>
</evidence>
<organism evidence="12 13">
    <name type="scientific">Naumannella halotolerans</name>
    <dbReference type="NCBI Taxonomy" id="993414"/>
    <lineage>
        <taxon>Bacteria</taxon>
        <taxon>Bacillati</taxon>
        <taxon>Actinomycetota</taxon>
        <taxon>Actinomycetes</taxon>
        <taxon>Propionibacteriales</taxon>
        <taxon>Propionibacteriaceae</taxon>
        <taxon>Naumannella</taxon>
    </lineage>
</organism>
<dbReference type="InterPro" id="IPR039421">
    <property type="entry name" value="Type_1_exporter"/>
</dbReference>
<feature type="transmembrane region" description="Helical" evidence="9">
    <location>
        <begin position="278"/>
        <end position="299"/>
    </location>
</feature>
<evidence type="ECO:0000256" key="2">
    <source>
        <dbReference type="ARBA" id="ARBA00022448"/>
    </source>
</evidence>
<dbReference type="GO" id="GO:0005524">
    <property type="term" value="F:ATP binding"/>
    <property type="evidence" value="ECO:0007669"/>
    <property type="project" value="UniProtKB-KW"/>
</dbReference>
<evidence type="ECO:0000256" key="4">
    <source>
        <dbReference type="ARBA" id="ARBA00022692"/>
    </source>
</evidence>
<evidence type="ECO:0000259" key="10">
    <source>
        <dbReference type="PROSITE" id="PS50893"/>
    </source>
</evidence>
<dbReference type="AlphaFoldDB" id="A0A4R7JAV7"/>
<comment type="subcellular location">
    <subcellularLocation>
        <location evidence="1">Cell membrane</location>
        <topology evidence="1">Multi-pass membrane protein</topology>
    </subcellularLocation>
</comment>
<dbReference type="SMART" id="SM00382">
    <property type="entry name" value="AAA"/>
    <property type="match status" value="1"/>
</dbReference>
<feature type="transmembrane region" description="Helical" evidence="9">
    <location>
        <begin position="158"/>
        <end position="177"/>
    </location>
</feature>
<keyword evidence="13" id="KW-1185">Reference proteome</keyword>